<keyword evidence="2" id="KW-0436">Ligase</keyword>
<dbReference type="OrthoDB" id="5679686at2"/>
<dbReference type="InterPro" id="IPR029063">
    <property type="entry name" value="SAM-dependent_MTases_sf"/>
</dbReference>
<dbReference type="NCBIfam" id="TIGR01444">
    <property type="entry name" value="fkbM_fam"/>
    <property type="match status" value="1"/>
</dbReference>
<evidence type="ECO:0000259" key="1">
    <source>
        <dbReference type="Pfam" id="PF05050"/>
    </source>
</evidence>
<dbReference type="Gene3D" id="3.40.50.150">
    <property type="entry name" value="Vaccinia Virus protein VP39"/>
    <property type="match status" value="1"/>
</dbReference>
<dbReference type="STRING" id="1397666.RS24_01257"/>
<reference evidence="2 3" key="1">
    <citation type="journal article" date="2014" name="FEMS Microbiol. Ecol.">
        <title>Genomic differentiation among two strains of the PS1 clade isolated from geographically separated marine habitats.</title>
        <authorList>
            <person name="Jimenez-Infante F."/>
            <person name="Ngugi D.K."/>
            <person name="Alam I."/>
            <person name="Rashid M."/>
            <person name="Baalawi W."/>
            <person name="Kamau A.A."/>
            <person name="Bajic V.B."/>
            <person name="Stingl U."/>
        </authorList>
    </citation>
    <scope>NUCLEOTIDE SEQUENCE [LARGE SCALE GENOMIC DNA]</scope>
    <source>
        <strain evidence="2 3">RS24</strain>
    </source>
</reference>
<dbReference type="InterPro" id="IPR052514">
    <property type="entry name" value="SAM-dependent_MTase"/>
</dbReference>
<evidence type="ECO:0000313" key="2">
    <source>
        <dbReference type="EMBL" id="ERL46259.1"/>
    </source>
</evidence>
<dbReference type="EMBL" id="AWXE01000004">
    <property type="protein sequence ID" value="ERL46259.1"/>
    <property type="molecule type" value="Genomic_DNA"/>
</dbReference>
<feature type="domain" description="Methyltransferase FkbM" evidence="1">
    <location>
        <begin position="120"/>
        <end position="277"/>
    </location>
</feature>
<dbReference type="Proteomes" id="UP000016762">
    <property type="component" value="Unassembled WGS sequence"/>
</dbReference>
<proteinExistence type="predicted"/>
<sequence>MSVSDRVSVRSELSASSQIPIDDTSDFGSRKPSAVTAGLISLTQNLGLSWFGKRLTYLFRRIGLLMMGECADVTLFGARLRIYPHNNVSEKRVLFATQLFDPAEREALKALAAPGAVFLDIGANVGLYSISVGEAFVAHADTRILAVEPHPYIYRRLAFNAALNPTYNITAVEAGIADHEGTLSLTLHGDNLGETRMVQADITGSLDNPADAIAADKVVEVPVISLMQLVDAQGLKRIDGMKVDVEGFEEKVMLPFFDIAPDALLPRVIIIENNVRHWDVDIVAVAATRGYASHRISKNNLMLSRDPS</sequence>
<dbReference type="RefSeq" id="WP_021777238.1">
    <property type="nucleotide sequence ID" value="NZ_AWXE01000004.1"/>
</dbReference>
<evidence type="ECO:0000313" key="3">
    <source>
        <dbReference type="Proteomes" id="UP000016762"/>
    </source>
</evidence>
<dbReference type="PANTHER" id="PTHR34203:SF15">
    <property type="entry name" value="SLL1173 PROTEIN"/>
    <property type="match status" value="1"/>
</dbReference>
<protein>
    <submittedName>
        <fullName evidence="2">Phosphoribosylamine--glycine ligase protein</fullName>
        <ecNumber evidence="2">6.3.4.13</ecNumber>
    </submittedName>
</protein>
<dbReference type="eggNOG" id="COG4123">
    <property type="taxonomic scope" value="Bacteria"/>
</dbReference>
<organism evidence="2 3">
    <name type="scientific">Candidatus Micropelagius thuwalensis</name>
    <dbReference type="NCBI Taxonomy" id="1397666"/>
    <lineage>
        <taxon>Bacteria</taxon>
        <taxon>Pseudomonadati</taxon>
        <taxon>Pseudomonadota</taxon>
        <taxon>Alphaproteobacteria</taxon>
        <taxon>PS1 clade</taxon>
        <taxon>Candidatus Micropelagius</taxon>
    </lineage>
</organism>
<dbReference type="AlphaFoldDB" id="U2W9N0"/>
<dbReference type="InterPro" id="IPR006342">
    <property type="entry name" value="FkbM_mtfrase"/>
</dbReference>
<comment type="caution">
    <text evidence="2">The sequence shown here is derived from an EMBL/GenBank/DDBJ whole genome shotgun (WGS) entry which is preliminary data.</text>
</comment>
<dbReference type="GO" id="GO:0004637">
    <property type="term" value="F:phosphoribosylamine-glycine ligase activity"/>
    <property type="evidence" value="ECO:0007669"/>
    <property type="project" value="UniProtKB-EC"/>
</dbReference>
<dbReference type="Pfam" id="PF05050">
    <property type="entry name" value="Methyltransf_21"/>
    <property type="match status" value="1"/>
</dbReference>
<gene>
    <name evidence="2" type="ORF">RS24_01257</name>
</gene>
<dbReference type="PANTHER" id="PTHR34203">
    <property type="entry name" value="METHYLTRANSFERASE, FKBM FAMILY PROTEIN"/>
    <property type="match status" value="1"/>
</dbReference>
<keyword evidence="3" id="KW-1185">Reference proteome</keyword>
<dbReference type="SUPFAM" id="SSF53335">
    <property type="entry name" value="S-adenosyl-L-methionine-dependent methyltransferases"/>
    <property type="match status" value="1"/>
</dbReference>
<accession>U2W9N0</accession>
<dbReference type="EC" id="6.3.4.13" evidence="2"/>
<name>U2W9N0_9PROT</name>